<feature type="region of interest" description="Disordered" evidence="1">
    <location>
        <begin position="64"/>
        <end position="172"/>
    </location>
</feature>
<dbReference type="AlphaFoldDB" id="A0AAN9EGU0"/>
<name>A0AAN9EGU0_CROPI</name>
<evidence type="ECO:0000313" key="2">
    <source>
        <dbReference type="EMBL" id="KAK7256804.1"/>
    </source>
</evidence>
<sequence>MIDARWKLMHSDLHSAGYFLNPQFQYGVEHGVDVYRETFEGTSQVIMRLERNMENQILALNQNPIIDTDDENENMDMGDDVSSGENSGGLSPPSDGGGNDGGNVEAEQSEYENEQSQNDPYHEMEMPYHRRDGNLIVDFTAMPDMVPSGSIGGSRRGESSQLEEEKINKMLH</sequence>
<feature type="compositionally biased region" description="Basic and acidic residues" evidence="1">
    <location>
        <begin position="120"/>
        <end position="133"/>
    </location>
</feature>
<reference evidence="2 3" key="1">
    <citation type="submission" date="2024-01" db="EMBL/GenBank/DDBJ databases">
        <title>The genomes of 5 underutilized Papilionoideae crops provide insights into root nodulation and disease resistanc.</title>
        <authorList>
            <person name="Yuan L."/>
        </authorList>
    </citation>
    <scope>NUCLEOTIDE SEQUENCE [LARGE SCALE GENOMIC DNA]</scope>
    <source>
        <strain evidence="2">ZHUSHIDOU_FW_LH</strain>
        <tissue evidence="2">Leaf</tissue>
    </source>
</reference>
<accession>A0AAN9EGU0</accession>
<comment type="caution">
    <text evidence="2">The sequence shown here is derived from an EMBL/GenBank/DDBJ whole genome shotgun (WGS) entry which is preliminary data.</text>
</comment>
<feature type="compositionally biased region" description="Acidic residues" evidence="1">
    <location>
        <begin position="67"/>
        <end position="79"/>
    </location>
</feature>
<gene>
    <name evidence="2" type="ORF">RIF29_30304</name>
</gene>
<dbReference type="EMBL" id="JAYWIO010000006">
    <property type="protein sequence ID" value="KAK7256804.1"/>
    <property type="molecule type" value="Genomic_DNA"/>
</dbReference>
<feature type="compositionally biased region" description="Basic and acidic residues" evidence="1">
    <location>
        <begin position="155"/>
        <end position="172"/>
    </location>
</feature>
<evidence type="ECO:0000313" key="3">
    <source>
        <dbReference type="Proteomes" id="UP001372338"/>
    </source>
</evidence>
<protein>
    <submittedName>
        <fullName evidence="2">Uncharacterized protein</fullName>
    </submittedName>
</protein>
<keyword evidence="3" id="KW-1185">Reference proteome</keyword>
<evidence type="ECO:0000256" key="1">
    <source>
        <dbReference type="SAM" id="MobiDB-lite"/>
    </source>
</evidence>
<dbReference type="Proteomes" id="UP001372338">
    <property type="component" value="Unassembled WGS sequence"/>
</dbReference>
<proteinExistence type="predicted"/>
<organism evidence="2 3">
    <name type="scientific">Crotalaria pallida</name>
    <name type="common">Smooth rattlebox</name>
    <name type="synonym">Crotalaria striata</name>
    <dbReference type="NCBI Taxonomy" id="3830"/>
    <lineage>
        <taxon>Eukaryota</taxon>
        <taxon>Viridiplantae</taxon>
        <taxon>Streptophyta</taxon>
        <taxon>Embryophyta</taxon>
        <taxon>Tracheophyta</taxon>
        <taxon>Spermatophyta</taxon>
        <taxon>Magnoliopsida</taxon>
        <taxon>eudicotyledons</taxon>
        <taxon>Gunneridae</taxon>
        <taxon>Pentapetalae</taxon>
        <taxon>rosids</taxon>
        <taxon>fabids</taxon>
        <taxon>Fabales</taxon>
        <taxon>Fabaceae</taxon>
        <taxon>Papilionoideae</taxon>
        <taxon>50 kb inversion clade</taxon>
        <taxon>genistoids sensu lato</taxon>
        <taxon>core genistoids</taxon>
        <taxon>Crotalarieae</taxon>
        <taxon>Crotalaria</taxon>
    </lineage>
</organism>